<dbReference type="Pfam" id="PF00107">
    <property type="entry name" value="ADH_zinc_N"/>
    <property type="match status" value="1"/>
</dbReference>
<keyword evidence="2" id="KW-0560">Oxidoreductase</keyword>
<dbReference type="InterPro" id="IPR011032">
    <property type="entry name" value="GroES-like_sf"/>
</dbReference>
<dbReference type="PANTHER" id="PTHR48106:SF8">
    <property type="entry name" value="OS02G0805600 PROTEIN"/>
    <property type="match status" value="1"/>
</dbReference>
<dbReference type="CDD" id="cd05276">
    <property type="entry name" value="p53_inducible_oxidoreductase"/>
    <property type="match status" value="1"/>
</dbReference>
<dbReference type="Proteomes" id="UP001321475">
    <property type="component" value="Chromosome"/>
</dbReference>
<accession>A0ABN6XBW1</accession>
<dbReference type="InterPro" id="IPR020843">
    <property type="entry name" value="ER"/>
</dbReference>
<reference evidence="5" key="1">
    <citation type="journal article" date="2019" name="Int. J. Syst. Evol. Microbiol.">
        <title>The Global Catalogue of Microorganisms (GCM) 10K type strain sequencing project: providing services to taxonomists for standard genome sequencing and annotation.</title>
        <authorList>
            <consortium name="The Broad Institute Genomics Platform"/>
            <consortium name="The Broad Institute Genome Sequencing Center for Infectious Disease"/>
            <person name="Wu L."/>
            <person name="Ma J."/>
        </authorList>
    </citation>
    <scope>NUCLEOTIDE SEQUENCE [LARGE SCALE GENOMIC DNA]</scope>
    <source>
        <strain evidence="5">NBRC 108565</strain>
    </source>
</reference>
<dbReference type="SUPFAM" id="SSF51735">
    <property type="entry name" value="NAD(P)-binding Rossmann-fold domains"/>
    <property type="match status" value="1"/>
</dbReference>
<protein>
    <submittedName>
        <fullName evidence="4">NAD(P)H quinone oxidoreductase</fullName>
    </submittedName>
</protein>
<evidence type="ECO:0000259" key="3">
    <source>
        <dbReference type="SMART" id="SM00829"/>
    </source>
</evidence>
<keyword evidence="1" id="KW-0521">NADP</keyword>
<proteinExistence type="predicted"/>
<sequence>MRYIECSTPDEPTGPANLAVSTAPDQTPSAGEVLVSVAAAGVNRADLMQRAGHYPPPPGASQVLGLEVSGTVLATGPGVEGFVAGDAVCALLDGGGYADQVVVPAGQVLPLPAGVDLAAAAALPEAACTAWSNLVDVGRVSDGAWVVVHGGSGGVGSLAIQIATALGAHVVATAGGPERADRCRALGAEVVVDHRTESFVEAVRAASGGHGADVVLDVVGAAYLAENVRALATGGRLVVIGMQKGRRGELDLGALLTKRASVAGTTLRARPAAEKAAIVAAVREHVWPMIADGRVRPVVHAQLPLDRAAQAHALLDSGEVFGKLLLVP</sequence>
<evidence type="ECO:0000256" key="1">
    <source>
        <dbReference type="ARBA" id="ARBA00022857"/>
    </source>
</evidence>
<dbReference type="NCBIfam" id="TIGR02824">
    <property type="entry name" value="quinone_pig3"/>
    <property type="match status" value="1"/>
</dbReference>
<keyword evidence="5" id="KW-1185">Reference proteome</keyword>
<dbReference type="Pfam" id="PF08240">
    <property type="entry name" value="ADH_N"/>
    <property type="match status" value="1"/>
</dbReference>
<dbReference type="EMBL" id="AP027729">
    <property type="protein sequence ID" value="BDZ42356.1"/>
    <property type="molecule type" value="Genomic_DNA"/>
</dbReference>
<evidence type="ECO:0000313" key="4">
    <source>
        <dbReference type="EMBL" id="BDZ42356.1"/>
    </source>
</evidence>
<name>A0ABN6XBW1_9CELL</name>
<organism evidence="4 5">
    <name type="scientific">Paraoerskovia sediminicola</name>
    <dbReference type="NCBI Taxonomy" id="1138587"/>
    <lineage>
        <taxon>Bacteria</taxon>
        <taxon>Bacillati</taxon>
        <taxon>Actinomycetota</taxon>
        <taxon>Actinomycetes</taxon>
        <taxon>Micrococcales</taxon>
        <taxon>Cellulomonadaceae</taxon>
        <taxon>Paraoerskovia</taxon>
    </lineage>
</organism>
<dbReference type="InterPro" id="IPR013149">
    <property type="entry name" value="ADH-like_C"/>
</dbReference>
<dbReference type="Gene3D" id="3.40.50.720">
    <property type="entry name" value="NAD(P)-binding Rossmann-like Domain"/>
    <property type="match status" value="1"/>
</dbReference>
<evidence type="ECO:0000313" key="5">
    <source>
        <dbReference type="Proteomes" id="UP001321475"/>
    </source>
</evidence>
<evidence type="ECO:0000256" key="2">
    <source>
        <dbReference type="ARBA" id="ARBA00023002"/>
    </source>
</evidence>
<dbReference type="InterPro" id="IPR013154">
    <property type="entry name" value="ADH-like_N"/>
</dbReference>
<dbReference type="InterPro" id="IPR036291">
    <property type="entry name" value="NAD(P)-bd_dom_sf"/>
</dbReference>
<dbReference type="SMART" id="SM00829">
    <property type="entry name" value="PKS_ER"/>
    <property type="match status" value="1"/>
</dbReference>
<dbReference type="PANTHER" id="PTHR48106">
    <property type="entry name" value="QUINONE OXIDOREDUCTASE PIG3-RELATED"/>
    <property type="match status" value="1"/>
</dbReference>
<dbReference type="Gene3D" id="3.90.180.10">
    <property type="entry name" value="Medium-chain alcohol dehydrogenases, catalytic domain"/>
    <property type="match status" value="1"/>
</dbReference>
<dbReference type="InterPro" id="IPR014189">
    <property type="entry name" value="Quinone_OxRdtase_PIG3"/>
</dbReference>
<feature type="domain" description="Enoyl reductase (ER)" evidence="3">
    <location>
        <begin position="14"/>
        <end position="326"/>
    </location>
</feature>
<dbReference type="SUPFAM" id="SSF50129">
    <property type="entry name" value="GroES-like"/>
    <property type="match status" value="1"/>
</dbReference>
<gene>
    <name evidence="4" type="ORF">GCM10025865_16550</name>
</gene>